<dbReference type="PANTHER" id="PTHR22960">
    <property type="entry name" value="MOLYBDOPTERIN COFACTOR SYNTHESIS PROTEIN A"/>
    <property type="match status" value="1"/>
</dbReference>
<dbReference type="GO" id="GO:0006777">
    <property type="term" value="P:Mo-molybdopterin cofactor biosynthetic process"/>
    <property type="evidence" value="ECO:0007669"/>
    <property type="project" value="UniProtKB-KW"/>
</dbReference>
<keyword evidence="7" id="KW-0408">Iron</keyword>
<dbReference type="InterPro" id="IPR010505">
    <property type="entry name" value="MoaA_twitch"/>
</dbReference>
<dbReference type="SFLD" id="SFLDS00029">
    <property type="entry name" value="Radical_SAM"/>
    <property type="match status" value="1"/>
</dbReference>
<dbReference type="GO" id="GO:0005525">
    <property type="term" value="F:GTP binding"/>
    <property type="evidence" value="ECO:0007669"/>
    <property type="project" value="UniProtKB-KW"/>
</dbReference>
<dbReference type="eggNOG" id="COG2896">
    <property type="taxonomic scope" value="Bacteria"/>
</dbReference>
<keyword evidence="15" id="KW-1185">Reference proteome</keyword>
<dbReference type="Proteomes" id="UP000003586">
    <property type="component" value="Chromosome"/>
</dbReference>
<dbReference type="UniPathway" id="UPA00344"/>
<name>W0EZU4_9BACT</name>
<evidence type="ECO:0000256" key="10">
    <source>
        <dbReference type="ARBA" id="ARBA00023150"/>
    </source>
</evidence>
<dbReference type="InterPro" id="IPR058240">
    <property type="entry name" value="rSAM_sf"/>
</dbReference>
<sequence>MLIDQHNRVHNYLRISLTDHCNFRCLYCMPEGYDSFTPPQRLMQADEIVRIAQTFVQLGVNKIRLTGGEPLVRKDAGTIIKSLGQLPAALTLTTNGALLDVFADALQQSGVSSVNISLDTLDADKFRMITRRNSFNRVMNNIRLMLSSNMKVKINVVIIKGVNEQEVNDFVAWTKTEPVHVRFIEFMPFDGNRWNGNKVVTWKDILDAVSTRFVFNELPHTKHETAKAYQVPGHTGSFSVITTMSAPFCSDCNRIRLTADGKLKNCLFSQSETDLLTPLRNGEALVPLIEQSIYKKAKALGGQFDDFHQLEAEALHNRSMIAIGG</sequence>
<dbReference type="GO" id="GO:0046872">
    <property type="term" value="F:metal ion binding"/>
    <property type="evidence" value="ECO:0007669"/>
    <property type="project" value="UniProtKB-KW"/>
</dbReference>
<dbReference type="SFLD" id="SFLDG01386">
    <property type="entry name" value="main_SPASM_domain-containing"/>
    <property type="match status" value="1"/>
</dbReference>
<protein>
    <recommendedName>
        <fullName evidence="2">GTP 3',8-cyclase</fullName>
        <ecNumber evidence="2">4.1.99.22</ecNumber>
    </recommendedName>
</protein>
<dbReference type="RefSeq" id="WP_008587297.1">
    <property type="nucleotide sequence ID" value="NZ_CP007035.1"/>
</dbReference>
<dbReference type="InterPro" id="IPR013483">
    <property type="entry name" value="MoaA"/>
</dbReference>
<dbReference type="InterPro" id="IPR007197">
    <property type="entry name" value="rSAM"/>
</dbReference>
<dbReference type="PANTHER" id="PTHR22960:SF0">
    <property type="entry name" value="MOLYBDENUM COFACTOR BIOSYNTHESIS PROTEIN 1"/>
    <property type="match status" value="1"/>
</dbReference>
<evidence type="ECO:0000256" key="4">
    <source>
        <dbReference type="ARBA" id="ARBA00022691"/>
    </source>
</evidence>
<dbReference type="PROSITE" id="PS51918">
    <property type="entry name" value="RADICAL_SAM"/>
    <property type="match status" value="1"/>
</dbReference>
<proteinExistence type="predicted"/>
<dbReference type="InterPro" id="IPR013785">
    <property type="entry name" value="Aldolase_TIM"/>
</dbReference>
<dbReference type="GO" id="GO:0061799">
    <property type="term" value="F:cyclic pyranopterin monophosphate synthase activity"/>
    <property type="evidence" value="ECO:0007669"/>
    <property type="project" value="TreeGrafter"/>
</dbReference>
<dbReference type="Pfam" id="PF06463">
    <property type="entry name" value="Mob_synth_C"/>
    <property type="match status" value="1"/>
</dbReference>
<dbReference type="CDD" id="cd21117">
    <property type="entry name" value="Twitch_MoaA"/>
    <property type="match status" value="1"/>
</dbReference>
<evidence type="ECO:0000256" key="11">
    <source>
        <dbReference type="ARBA" id="ARBA00023239"/>
    </source>
</evidence>
<dbReference type="AlphaFoldDB" id="W0EZU4"/>
<reference evidence="14 15" key="1">
    <citation type="submission" date="2013-12" db="EMBL/GenBank/DDBJ databases">
        <authorList>
            <consortium name="DOE Joint Genome Institute"/>
            <person name="Eisen J."/>
            <person name="Huntemann M."/>
            <person name="Han J."/>
            <person name="Chen A."/>
            <person name="Kyrpides N."/>
            <person name="Mavromatis K."/>
            <person name="Markowitz V."/>
            <person name="Palaniappan K."/>
            <person name="Ivanova N."/>
            <person name="Schaumberg A."/>
            <person name="Pati A."/>
            <person name="Liolios K."/>
            <person name="Nordberg H.P."/>
            <person name="Cantor M.N."/>
            <person name="Hua S.X."/>
            <person name="Woyke T."/>
        </authorList>
    </citation>
    <scope>NUCLEOTIDE SEQUENCE [LARGE SCALE GENOMIC DNA]</scope>
    <source>
        <strain evidence="15">DSM 19437</strain>
    </source>
</reference>
<keyword evidence="6" id="KW-0547">Nucleotide-binding</keyword>
<gene>
    <name evidence="14" type="ORF">NIASO_16490</name>
</gene>
<dbReference type="EMBL" id="CP007035">
    <property type="protein sequence ID" value="AHF16320.1"/>
    <property type="molecule type" value="Genomic_DNA"/>
</dbReference>
<dbReference type="InterPro" id="IPR006638">
    <property type="entry name" value="Elp3/MiaA/NifB-like_rSAM"/>
</dbReference>
<keyword evidence="10" id="KW-0501">Molybdenum cofactor biosynthesis</keyword>
<dbReference type="InterPro" id="IPR040064">
    <property type="entry name" value="MoaA-like"/>
</dbReference>
<dbReference type="SMART" id="SM00729">
    <property type="entry name" value="Elp3"/>
    <property type="match status" value="1"/>
</dbReference>
<dbReference type="PROSITE" id="PS01305">
    <property type="entry name" value="MOAA_NIFB_PQQE"/>
    <property type="match status" value="1"/>
</dbReference>
<dbReference type="SFLD" id="SFLDG01383">
    <property type="entry name" value="cyclic_pyranopterin_phosphate"/>
    <property type="match status" value="1"/>
</dbReference>
<dbReference type="EC" id="4.1.99.22" evidence="2"/>
<keyword evidence="5" id="KW-0479">Metal-binding</keyword>
<evidence type="ECO:0000256" key="12">
    <source>
        <dbReference type="ARBA" id="ARBA00048697"/>
    </source>
</evidence>
<evidence type="ECO:0000256" key="3">
    <source>
        <dbReference type="ARBA" id="ARBA00022485"/>
    </source>
</evidence>
<evidence type="ECO:0000313" key="15">
    <source>
        <dbReference type="Proteomes" id="UP000003586"/>
    </source>
</evidence>
<evidence type="ECO:0000313" key="14">
    <source>
        <dbReference type="EMBL" id="AHF16320.1"/>
    </source>
</evidence>
<evidence type="ECO:0000259" key="13">
    <source>
        <dbReference type="PROSITE" id="PS51918"/>
    </source>
</evidence>
<comment type="cofactor">
    <cofactor evidence="1">
        <name>[4Fe-4S] cluster</name>
        <dbReference type="ChEBI" id="CHEBI:49883"/>
    </cofactor>
</comment>
<keyword evidence="8" id="KW-0411">Iron-sulfur</keyword>
<evidence type="ECO:0000256" key="8">
    <source>
        <dbReference type="ARBA" id="ARBA00023014"/>
    </source>
</evidence>
<dbReference type="CDD" id="cd01335">
    <property type="entry name" value="Radical_SAM"/>
    <property type="match status" value="1"/>
</dbReference>
<accession>W0EZU4</accession>
<keyword evidence="11" id="KW-0456">Lyase</keyword>
<dbReference type="STRING" id="929713.NIASO_16490"/>
<dbReference type="Gene3D" id="3.20.20.70">
    <property type="entry name" value="Aldolase class I"/>
    <property type="match status" value="1"/>
</dbReference>
<feature type="domain" description="Radical SAM core" evidence="13">
    <location>
        <begin position="5"/>
        <end position="228"/>
    </location>
</feature>
<evidence type="ECO:0000256" key="7">
    <source>
        <dbReference type="ARBA" id="ARBA00023004"/>
    </source>
</evidence>
<dbReference type="KEGG" id="nso:NIASO_16490"/>
<dbReference type="NCBIfam" id="TIGR02666">
    <property type="entry name" value="moaA"/>
    <property type="match status" value="1"/>
</dbReference>
<keyword evidence="9" id="KW-0342">GTP-binding</keyword>
<dbReference type="GO" id="GO:0061798">
    <property type="term" value="F:GTP 3',8'-cyclase activity"/>
    <property type="evidence" value="ECO:0007669"/>
    <property type="project" value="UniProtKB-EC"/>
</dbReference>
<dbReference type="SUPFAM" id="SSF102114">
    <property type="entry name" value="Radical SAM enzymes"/>
    <property type="match status" value="1"/>
</dbReference>
<dbReference type="OrthoDB" id="9763993at2"/>
<dbReference type="Pfam" id="PF04055">
    <property type="entry name" value="Radical_SAM"/>
    <property type="match status" value="1"/>
</dbReference>
<evidence type="ECO:0000256" key="6">
    <source>
        <dbReference type="ARBA" id="ARBA00022741"/>
    </source>
</evidence>
<keyword evidence="3" id="KW-0004">4Fe-4S</keyword>
<evidence type="ECO:0000256" key="5">
    <source>
        <dbReference type="ARBA" id="ARBA00022723"/>
    </source>
</evidence>
<organism evidence="14 15">
    <name type="scientific">Niabella soli DSM 19437</name>
    <dbReference type="NCBI Taxonomy" id="929713"/>
    <lineage>
        <taxon>Bacteria</taxon>
        <taxon>Pseudomonadati</taxon>
        <taxon>Bacteroidota</taxon>
        <taxon>Chitinophagia</taxon>
        <taxon>Chitinophagales</taxon>
        <taxon>Chitinophagaceae</taxon>
        <taxon>Niabella</taxon>
    </lineage>
</organism>
<keyword evidence="4" id="KW-0949">S-adenosyl-L-methionine</keyword>
<comment type="catalytic activity">
    <reaction evidence="12">
        <text>GTP + AH2 + S-adenosyl-L-methionine = (8S)-3',8-cyclo-7,8-dihydroguanosine 5'-triphosphate + 5'-deoxyadenosine + L-methionine + A + H(+)</text>
        <dbReference type="Rhea" id="RHEA:49576"/>
        <dbReference type="ChEBI" id="CHEBI:13193"/>
        <dbReference type="ChEBI" id="CHEBI:15378"/>
        <dbReference type="ChEBI" id="CHEBI:17319"/>
        <dbReference type="ChEBI" id="CHEBI:17499"/>
        <dbReference type="ChEBI" id="CHEBI:37565"/>
        <dbReference type="ChEBI" id="CHEBI:57844"/>
        <dbReference type="ChEBI" id="CHEBI:59789"/>
        <dbReference type="ChEBI" id="CHEBI:131766"/>
        <dbReference type="EC" id="4.1.99.22"/>
    </reaction>
</comment>
<dbReference type="SFLD" id="SFLDG01067">
    <property type="entry name" value="SPASM/twitch_domain_containing"/>
    <property type="match status" value="1"/>
</dbReference>
<dbReference type="InterPro" id="IPR050105">
    <property type="entry name" value="MoCo_biosynth_MoaA/MoaC"/>
</dbReference>
<dbReference type="InterPro" id="IPR000385">
    <property type="entry name" value="MoaA_NifB_PqqE_Fe-S-bd_CS"/>
</dbReference>
<evidence type="ECO:0000256" key="9">
    <source>
        <dbReference type="ARBA" id="ARBA00023134"/>
    </source>
</evidence>
<dbReference type="HOGENOM" id="CLU_009273_0_0_10"/>
<evidence type="ECO:0000256" key="2">
    <source>
        <dbReference type="ARBA" id="ARBA00012167"/>
    </source>
</evidence>
<evidence type="ECO:0000256" key="1">
    <source>
        <dbReference type="ARBA" id="ARBA00001966"/>
    </source>
</evidence>
<dbReference type="GO" id="GO:0051539">
    <property type="term" value="F:4 iron, 4 sulfur cluster binding"/>
    <property type="evidence" value="ECO:0007669"/>
    <property type="project" value="UniProtKB-KW"/>
</dbReference>